<reference evidence="2 3" key="1">
    <citation type="submission" date="2019-08" db="EMBL/GenBank/DDBJ databases">
        <title>Draft genome analysis of Rheinheimera tangshanensis isolated from the roots of fresh rice plants (Oryza sativa).</title>
        <authorList>
            <person name="Yu Q."/>
            <person name="Qi Y."/>
            <person name="Zhang H."/>
            <person name="Pu J."/>
        </authorList>
    </citation>
    <scope>NUCLEOTIDE SEQUENCE [LARGE SCALE GENOMIC DNA]</scope>
    <source>
        <strain evidence="2 3">JA3-B52</strain>
    </source>
</reference>
<dbReference type="Proteomes" id="UP000321814">
    <property type="component" value="Unassembled WGS sequence"/>
</dbReference>
<protein>
    <submittedName>
        <fullName evidence="2">Glycosyltransferase family 2 protein</fullName>
    </submittedName>
</protein>
<dbReference type="InterPro" id="IPR029044">
    <property type="entry name" value="Nucleotide-diphossugar_trans"/>
</dbReference>
<dbReference type="Pfam" id="PF00535">
    <property type="entry name" value="Glycos_transf_2"/>
    <property type="match status" value="1"/>
</dbReference>
<organism evidence="2 3">
    <name type="scientific">Rheinheimera tangshanensis</name>
    <dbReference type="NCBI Taxonomy" id="400153"/>
    <lineage>
        <taxon>Bacteria</taxon>
        <taxon>Pseudomonadati</taxon>
        <taxon>Pseudomonadota</taxon>
        <taxon>Gammaproteobacteria</taxon>
        <taxon>Chromatiales</taxon>
        <taxon>Chromatiaceae</taxon>
        <taxon>Rheinheimera</taxon>
    </lineage>
</organism>
<dbReference type="SUPFAM" id="SSF53448">
    <property type="entry name" value="Nucleotide-diphospho-sugar transferases"/>
    <property type="match status" value="1"/>
</dbReference>
<feature type="domain" description="Glycosyltransferase 2-like" evidence="1">
    <location>
        <begin position="10"/>
        <end position="145"/>
    </location>
</feature>
<gene>
    <name evidence="2" type="ORF">FU839_11445</name>
</gene>
<accession>A0A5C8LY28</accession>
<dbReference type="CDD" id="cd00761">
    <property type="entry name" value="Glyco_tranf_GTA_type"/>
    <property type="match status" value="1"/>
</dbReference>
<proteinExistence type="predicted"/>
<dbReference type="GO" id="GO:0016740">
    <property type="term" value="F:transferase activity"/>
    <property type="evidence" value="ECO:0007669"/>
    <property type="project" value="UniProtKB-KW"/>
</dbReference>
<keyword evidence="3" id="KW-1185">Reference proteome</keyword>
<dbReference type="EMBL" id="VRLR01000006">
    <property type="protein sequence ID" value="TXK80559.1"/>
    <property type="molecule type" value="Genomic_DNA"/>
</dbReference>
<dbReference type="AlphaFoldDB" id="A0A5C8LY28"/>
<evidence type="ECO:0000313" key="2">
    <source>
        <dbReference type="EMBL" id="TXK80559.1"/>
    </source>
</evidence>
<dbReference type="PANTHER" id="PTHR43685:SF2">
    <property type="entry name" value="GLYCOSYLTRANSFERASE 2-LIKE DOMAIN-CONTAINING PROTEIN"/>
    <property type="match status" value="1"/>
</dbReference>
<dbReference type="OrthoDB" id="9805612at2"/>
<dbReference type="InterPro" id="IPR050834">
    <property type="entry name" value="Glycosyltransf_2"/>
</dbReference>
<evidence type="ECO:0000259" key="1">
    <source>
        <dbReference type="Pfam" id="PF00535"/>
    </source>
</evidence>
<evidence type="ECO:0000313" key="3">
    <source>
        <dbReference type="Proteomes" id="UP000321814"/>
    </source>
</evidence>
<comment type="caution">
    <text evidence="2">The sequence shown here is derived from an EMBL/GenBank/DDBJ whole genome shotgun (WGS) entry which is preliminary data.</text>
</comment>
<dbReference type="InterPro" id="IPR001173">
    <property type="entry name" value="Glyco_trans_2-like"/>
</dbReference>
<name>A0A5C8LY28_9GAMM</name>
<dbReference type="PANTHER" id="PTHR43685">
    <property type="entry name" value="GLYCOSYLTRANSFERASE"/>
    <property type="match status" value="1"/>
</dbReference>
<keyword evidence="2" id="KW-0808">Transferase</keyword>
<sequence length="306" mass="34660">MKMSNSPVFSVVMPVYNRADIIKYSINSVLEQDFQDYEIIIVDDGSEDNTIKVVEGVGDSRIRIVAQQNKGASSARNTGIDQAKGKYIAFLDSDDLFLPHHLKQAFDVLEKGANICTFTQIIVDRGDGIKYLKPHRAQKENEHISEYLMADRGFIPTISLIVPKLLAKKVRYDENLSKGDDYDFAIRLVAAGGELVMLDKPAAIWDDKWNPNRLSNAINTQERIDWLNRIRGLITDKAYYAEMGWPIAKYLAEDGKRIQALKHYFKALFMGSFRPKMAVVVFLQVALSKSAYRKMSDILAKFGVQP</sequence>
<dbReference type="Gene3D" id="3.90.550.10">
    <property type="entry name" value="Spore Coat Polysaccharide Biosynthesis Protein SpsA, Chain A"/>
    <property type="match status" value="1"/>
</dbReference>